<accession>A0A809S965</accession>
<dbReference type="GO" id="GO:0032259">
    <property type="term" value="P:methylation"/>
    <property type="evidence" value="ECO:0007669"/>
    <property type="project" value="UniProtKB-KW"/>
</dbReference>
<dbReference type="EMBL" id="AP021857">
    <property type="protein sequence ID" value="BBO20044.1"/>
    <property type="molecule type" value="Genomic_DNA"/>
</dbReference>
<dbReference type="GO" id="GO:0008168">
    <property type="term" value="F:methyltransferase activity"/>
    <property type="evidence" value="ECO:0007669"/>
    <property type="project" value="UniProtKB-KW"/>
</dbReference>
<dbReference type="AlphaFoldDB" id="A0A809S965"/>
<sequence length="84" mass="9320">MPGYPDRLVTKPGHEAELKKRTLTNLYNAKADGKAAWLDNAHRALDAAVAAAYGWDDYTPAMPDEEILRRLLALNLERKAAEGQ</sequence>
<name>A0A809S965_9PROT</name>
<evidence type="ECO:0000313" key="2">
    <source>
        <dbReference type="Proteomes" id="UP000662914"/>
    </source>
</evidence>
<dbReference type="Proteomes" id="UP000662914">
    <property type="component" value="Chromosome"/>
</dbReference>
<protein>
    <submittedName>
        <fullName evidence="1">Adenine methyltransferase</fullName>
    </submittedName>
</protein>
<proteinExistence type="predicted"/>
<gene>
    <name evidence="1" type="ORF">DSYM_07430</name>
</gene>
<keyword evidence="1" id="KW-0489">Methyltransferase</keyword>
<dbReference type="KEGG" id="ddz:DSYM_07430"/>
<evidence type="ECO:0000313" key="1">
    <source>
        <dbReference type="EMBL" id="BBO20044.1"/>
    </source>
</evidence>
<keyword evidence="1" id="KW-0808">Transferase</keyword>
<organism evidence="1 2">
    <name type="scientific">Candidatus Desulfobacillus denitrificans</name>
    <dbReference type="NCBI Taxonomy" id="2608985"/>
    <lineage>
        <taxon>Bacteria</taxon>
        <taxon>Pseudomonadati</taxon>
        <taxon>Pseudomonadota</taxon>
        <taxon>Betaproteobacteria</taxon>
        <taxon>Candidatus Desulfobacillus</taxon>
    </lineage>
</organism>
<reference evidence="1" key="1">
    <citation type="journal article" name="DNA Res.">
        <title>The physiological potential of anammox bacteria as revealed by their core genome structure.</title>
        <authorList>
            <person name="Okubo T."/>
            <person name="Toyoda A."/>
            <person name="Fukuhara K."/>
            <person name="Uchiyama I."/>
            <person name="Harigaya Y."/>
            <person name="Kuroiwa M."/>
            <person name="Suzuki T."/>
            <person name="Murakami Y."/>
            <person name="Suwa Y."/>
            <person name="Takami H."/>
        </authorList>
    </citation>
    <scope>NUCLEOTIDE SEQUENCE</scope>
    <source>
        <strain evidence="1">317325-3</strain>
    </source>
</reference>